<gene>
    <name evidence="5" type="primary">truB</name>
    <name evidence="8" type="ORF">MTY_2137</name>
</gene>
<evidence type="ECO:0000313" key="8">
    <source>
        <dbReference type="EMBL" id="GAF26797.1"/>
    </source>
</evidence>
<dbReference type="CDD" id="cd02573">
    <property type="entry name" value="PseudoU_synth_EcTruB"/>
    <property type="match status" value="1"/>
</dbReference>
<dbReference type="InterPro" id="IPR014780">
    <property type="entry name" value="tRNA_psdUridine_synth_TruB"/>
</dbReference>
<protein>
    <recommendedName>
        <fullName evidence="5">tRNA pseudouridine synthase B</fullName>
        <ecNumber evidence="5">5.4.99.25</ecNumber>
    </recommendedName>
    <alternativeName>
        <fullName evidence="5">tRNA pseudouridine(55) synthase</fullName>
        <shortName evidence="5">Psi55 synthase</shortName>
    </alternativeName>
    <alternativeName>
        <fullName evidence="5">tRNA pseudouridylate synthase</fullName>
    </alternativeName>
    <alternativeName>
        <fullName evidence="5">tRNA-uridine isomerase</fullName>
    </alternativeName>
</protein>
<dbReference type="PANTHER" id="PTHR13767:SF2">
    <property type="entry name" value="PSEUDOURIDYLATE SYNTHASE TRUB1"/>
    <property type="match status" value="1"/>
</dbReference>
<comment type="similarity">
    <text evidence="2 5">Belongs to the pseudouridine synthase TruB family. Type 1 subfamily.</text>
</comment>
<dbReference type="Gene3D" id="2.30.130.10">
    <property type="entry name" value="PUA domain"/>
    <property type="match status" value="1"/>
</dbReference>
<keyword evidence="3 5" id="KW-0819">tRNA processing</keyword>
<dbReference type="SUPFAM" id="SSF55120">
    <property type="entry name" value="Pseudouridine synthase"/>
    <property type="match status" value="1"/>
</dbReference>
<evidence type="ECO:0000256" key="3">
    <source>
        <dbReference type="ARBA" id="ARBA00022694"/>
    </source>
</evidence>
<evidence type="ECO:0000256" key="5">
    <source>
        <dbReference type="HAMAP-Rule" id="MF_01080"/>
    </source>
</evidence>
<dbReference type="RefSeq" id="WP_025774501.1">
    <property type="nucleotide sequence ID" value="NZ_DF238840.1"/>
</dbReference>
<evidence type="ECO:0000259" key="6">
    <source>
        <dbReference type="Pfam" id="PF01509"/>
    </source>
</evidence>
<comment type="catalytic activity">
    <reaction evidence="1 5">
        <text>uridine(55) in tRNA = pseudouridine(55) in tRNA</text>
        <dbReference type="Rhea" id="RHEA:42532"/>
        <dbReference type="Rhea" id="RHEA-COMP:10101"/>
        <dbReference type="Rhea" id="RHEA-COMP:10102"/>
        <dbReference type="ChEBI" id="CHEBI:65314"/>
        <dbReference type="ChEBI" id="CHEBI:65315"/>
        <dbReference type="EC" id="5.4.99.25"/>
    </reaction>
</comment>
<dbReference type="InterPro" id="IPR036974">
    <property type="entry name" value="PUA_sf"/>
</dbReference>
<dbReference type="GO" id="GO:0160148">
    <property type="term" value="F:tRNA pseudouridine(55) synthase activity"/>
    <property type="evidence" value="ECO:0007669"/>
    <property type="project" value="UniProtKB-EC"/>
</dbReference>
<evidence type="ECO:0000256" key="4">
    <source>
        <dbReference type="ARBA" id="ARBA00023235"/>
    </source>
</evidence>
<evidence type="ECO:0000256" key="1">
    <source>
        <dbReference type="ARBA" id="ARBA00000385"/>
    </source>
</evidence>
<name>A0A0S6UF07_NEOTH</name>
<dbReference type="Gene3D" id="3.30.2350.10">
    <property type="entry name" value="Pseudouridine synthase"/>
    <property type="match status" value="1"/>
</dbReference>
<dbReference type="PANTHER" id="PTHR13767">
    <property type="entry name" value="TRNA-PSEUDOURIDINE SYNTHASE"/>
    <property type="match status" value="1"/>
</dbReference>
<dbReference type="InterPro" id="IPR032819">
    <property type="entry name" value="TruB_C"/>
</dbReference>
<feature type="domain" description="Pseudouridine synthase II N-terminal" evidence="6">
    <location>
        <begin position="24"/>
        <end position="176"/>
    </location>
</feature>
<sequence>MVMGFVNVLKPPGLTSHDVVQNLRRLLKVKRIGHGGTLDPLAAGVLPVAVGTATRLLEYLQGGDKAYRAEFILGLKTDTQDLGGRVLARKPCPPFTEKDLQAATRPFTGTIRQVPPMVSAVHYHGRRLYELAREGLEVERPARQVTIHEFRLIRAWPDGPYYRAVIDITCSRGTYIRTLGADWGDYLGVGATLAFLLRTRAGSFRLTDAWTLEEIAGAIERGERTFLLPPAAGLAHLPVIIVPGEFIRHVSNGVAIKGDVCRPLPSLREGDIVRLETGEGQLLALARVEPDTRGSFLLKPHKVLK</sequence>
<comment type="function">
    <text evidence="5">Responsible for synthesis of pseudouridine from uracil-55 in the psi GC loop of transfer RNAs.</text>
</comment>
<dbReference type="Pfam" id="PF16198">
    <property type="entry name" value="TruB_C_2"/>
    <property type="match status" value="1"/>
</dbReference>
<evidence type="ECO:0000256" key="2">
    <source>
        <dbReference type="ARBA" id="ARBA00005642"/>
    </source>
</evidence>
<dbReference type="GO" id="GO:0003723">
    <property type="term" value="F:RNA binding"/>
    <property type="evidence" value="ECO:0007669"/>
    <property type="project" value="InterPro"/>
</dbReference>
<keyword evidence="4 5" id="KW-0413">Isomerase</keyword>
<organism evidence="8">
    <name type="scientific">Moorella thermoacetica Y72</name>
    <dbReference type="NCBI Taxonomy" id="1325331"/>
    <lineage>
        <taxon>Bacteria</taxon>
        <taxon>Bacillati</taxon>
        <taxon>Bacillota</taxon>
        <taxon>Clostridia</taxon>
        <taxon>Neomoorellales</taxon>
        <taxon>Neomoorellaceae</taxon>
        <taxon>Neomoorella</taxon>
    </lineage>
</organism>
<dbReference type="InterPro" id="IPR020103">
    <property type="entry name" value="PsdUridine_synth_cat_dom_sf"/>
</dbReference>
<dbReference type="NCBIfam" id="TIGR00431">
    <property type="entry name" value="TruB"/>
    <property type="match status" value="1"/>
</dbReference>
<accession>A0A0S6UF07</accession>
<dbReference type="HAMAP" id="MF_01080">
    <property type="entry name" value="TruB_bact"/>
    <property type="match status" value="1"/>
</dbReference>
<dbReference type="GO" id="GO:0031119">
    <property type="term" value="P:tRNA pseudouridine synthesis"/>
    <property type="evidence" value="ECO:0007669"/>
    <property type="project" value="UniProtKB-UniRule"/>
</dbReference>
<evidence type="ECO:0000259" key="7">
    <source>
        <dbReference type="Pfam" id="PF16198"/>
    </source>
</evidence>
<feature type="domain" description="tRNA pseudouridylate synthase B C-terminal" evidence="7">
    <location>
        <begin position="177"/>
        <end position="220"/>
    </location>
</feature>
<dbReference type="Pfam" id="PF01509">
    <property type="entry name" value="TruB_N"/>
    <property type="match status" value="1"/>
</dbReference>
<dbReference type="EC" id="5.4.99.25" evidence="5"/>
<dbReference type="EMBL" id="DF238840">
    <property type="protein sequence ID" value="GAF26797.1"/>
    <property type="molecule type" value="Genomic_DNA"/>
</dbReference>
<dbReference type="GO" id="GO:1990481">
    <property type="term" value="P:mRNA pseudouridine synthesis"/>
    <property type="evidence" value="ECO:0007669"/>
    <property type="project" value="TreeGrafter"/>
</dbReference>
<dbReference type="Proteomes" id="UP000063718">
    <property type="component" value="Unassembled WGS sequence"/>
</dbReference>
<dbReference type="InterPro" id="IPR002501">
    <property type="entry name" value="PsdUridine_synth_N"/>
</dbReference>
<feature type="active site" description="Nucleophile" evidence="5">
    <location>
        <position position="39"/>
    </location>
</feature>
<reference evidence="8" key="1">
    <citation type="journal article" date="2014" name="Gene">
        <title>Genome-guided analysis of transformation efficiency and carbon dioxide assimilation by Moorella thermoacetica Y72.</title>
        <authorList>
            <person name="Tsukahara K."/>
            <person name="Kita A."/>
            <person name="Nakashimada Y."/>
            <person name="Hoshino T."/>
            <person name="Murakami K."/>
        </authorList>
    </citation>
    <scope>NUCLEOTIDE SEQUENCE [LARGE SCALE GENOMIC DNA]</scope>
    <source>
        <strain evidence="8">Y72</strain>
    </source>
</reference>
<dbReference type="AlphaFoldDB" id="A0A0S6UF07"/>
<proteinExistence type="inferred from homology"/>